<evidence type="ECO:0000313" key="2">
    <source>
        <dbReference type="EMBL" id="RCJ42779.1"/>
    </source>
</evidence>
<accession>A0A367S3G3</accession>
<dbReference type="Pfam" id="PF13628">
    <property type="entry name" value="DUF4142"/>
    <property type="match status" value="1"/>
</dbReference>
<dbReference type="Proteomes" id="UP000252107">
    <property type="component" value="Unassembled WGS sequence"/>
</dbReference>
<keyword evidence="3" id="KW-1185">Reference proteome</keyword>
<dbReference type="PANTHER" id="PTHR38593">
    <property type="entry name" value="BLR2558 PROTEIN"/>
    <property type="match status" value="1"/>
</dbReference>
<proteinExistence type="predicted"/>
<dbReference type="InterPro" id="IPR012347">
    <property type="entry name" value="Ferritin-like"/>
</dbReference>
<organism evidence="2 3">
    <name type="scientific">Nostoc minutum NIES-26</name>
    <dbReference type="NCBI Taxonomy" id="1844469"/>
    <lineage>
        <taxon>Bacteria</taxon>
        <taxon>Bacillati</taxon>
        <taxon>Cyanobacteriota</taxon>
        <taxon>Cyanophyceae</taxon>
        <taxon>Nostocales</taxon>
        <taxon>Nostocaceae</taxon>
        <taxon>Nostoc</taxon>
    </lineage>
</organism>
<dbReference type="EMBL" id="LXQD01000001">
    <property type="protein sequence ID" value="RCJ42779.1"/>
    <property type="molecule type" value="Genomic_DNA"/>
</dbReference>
<name>A0A367S3G3_9NOSO</name>
<sequence length="190" mass="21005">MGIVGLSAAIAFTSYSHLNQKANAQITPNNTPTPGVRNQQTNISDLDRLYVLEAGWGGTAEVQLAQLALQKSKNNNVRQYAQQMIREHTPVNQQLIQLATRKGITPPTDVGPKYQALIAKLSQLSGSSFDQAYKNEAGMNLHMEYLAVQRRQSQLGQDPDLRRFAAKNIPAVQKHLQMSGDRISTPPTQR</sequence>
<evidence type="ECO:0000259" key="1">
    <source>
        <dbReference type="Pfam" id="PF13628"/>
    </source>
</evidence>
<gene>
    <name evidence="2" type="ORF">A6770_07785</name>
</gene>
<feature type="domain" description="DUF4142" evidence="1">
    <location>
        <begin position="47"/>
        <end position="178"/>
    </location>
</feature>
<dbReference type="AlphaFoldDB" id="A0A367S3G3"/>
<protein>
    <recommendedName>
        <fullName evidence="1">DUF4142 domain-containing protein</fullName>
    </recommendedName>
</protein>
<reference evidence="2" key="1">
    <citation type="submission" date="2016-04" db="EMBL/GenBank/DDBJ databases">
        <authorList>
            <person name="Tabuchi Yagui T.R."/>
        </authorList>
    </citation>
    <scope>NUCLEOTIDE SEQUENCE [LARGE SCALE GENOMIC DNA]</scope>
    <source>
        <strain evidence="2">NIES-26</strain>
    </source>
</reference>
<dbReference type="PANTHER" id="PTHR38593:SF1">
    <property type="entry name" value="BLR2558 PROTEIN"/>
    <property type="match status" value="1"/>
</dbReference>
<dbReference type="InterPro" id="IPR025419">
    <property type="entry name" value="DUF4142"/>
</dbReference>
<evidence type="ECO:0000313" key="3">
    <source>
        <dbReference type="Proteomes" id="UP000252107"/>
    </source>
</evidence>
<dbReference type="Gene3D" id="1.20.1260.10">
    <property type="match status" value="1"/>
</dbReference>
<comment type="caution">
    <text evidence="2">The sequence shown here is derived from an EMBL/GenBank/DDBJ whole genome shotgun (WGS) entry which is preliminary data.</text>
</comment>